<dbReference type="EMBL" id="JAJHUN010000010">
    <property type="protein sequence ID" value="KAJ4147630.1"/>
    <property type="molecule type" value="Genomic_DNA"/>
</dbReference>
<gene>
    <name evidence="2" type="ORF">LMH87_002142</name>
</gene>
<organism evidence="2 3">
    <name type="scientific">Akanthomyces muscarius</name>
    <name type="common">Entomopathogenic fungus</name>
    <name type="synonym">Lecanicillium muscarium</name>
    <dbReference type="NCBI Taxonomy" id="2231603"/>
    <lineage>
        <taxon>Eukaryota</taxon>
        <taxon>Fungi</taxon>
        <taxon>Dikarya</taxon>
        <taxon>Ascomycota</taxon>
        <taxon>Pezizomycotina</taxon>
        <taxon>Sordariomycetes</taxon>
        <taxon>Hypocreomycetidae</taxon>
        <taxon>Hypocreales</taxon>
        <taxon>Cordycipitaceae</taxon>
        <taxon>Akanthomyces</taxon>
    </lineage>
</organism>
<evidence type="ECO:0000313" key="2">
    <source>
        <dbReference type="EMBL" id="KAJ4147630.1"/>
    </source>
</evidence>
<reference evidence="2" key="1">
    <citation type="journal article" date="2023" name="Access Microbiol">
        <title>De-novo genome assembly for Akanthomyces muscarius, a biocontrol agent of insect agricultural pests.</title>
        <authorList>
            <person name="Erdos Z."/>
            <person name="Studholme D.J."/>
            <person name="Raymond B."/>
            <person name="Sharma M."/>
        </authorList>
    </citation>
    <scope>NUCLEOTIDE SEQUENCE</scope>
    <source>
        <strain evidence="2">Ve6</strain>
    </source>
</reference>
<dbReference type="KEGG" id="amus:LMH87_002142"/>
<protein>
    <recommendedName>
        <fullName evidence="4">F-box domain-containing protein</fullName>
    </recommendedName>
</protein>
<comment type="caution">
    <text evidence="2">The sequence shown here is derived from an EMBL/GenBank/DDBJ whole genome shotgun (WGS) entry which is preliminary data.</text>
</comment>
<dbReference type="AlphaFoldDB" id="A0A9W8Q5P5"/>
<dbReference type="Proteomes" id="UP001144673">
    <property type="component" value="Chromosome 3"/>
</dbReference>
<name>A0A9W8Q5P5_AKAMU</name>
<evidence type="ECO:0008006" key="4">
    <source>
        <dbReference type="Google" id="ProtNLM"/>
    </source>
</evidence>
<keyword evidence="3" id="KW-1185">Reference proteome</keyword>
<feature type="region of interest" description="Disordered" evidence="1">
    <location>
        <begin position="342"/>
        <end position="365"/>
    </location>
</feature>
<evidence type="ECO:0000313" key="3">
    <source>
        <dbReference type="Proteomes" id="UP001144673"/>
    </source>
</evidence>
<sequence length="386" mass="44010">MSYLNSVAGLLAVGRDRTPKPPQDLLPNLALDIILVVADHLPLLGLLHLAQTCSRLREKLLKRLRLEARRASKQELLECLTVAAQACPDAWVCQECITMHAADYSDTPHRRALACPRLRYIPLHSTPRDGDNDDDDDYQLHHHHVQLALKYSRLKNPTEKQRAYLQQLLAPHARTRFRINPHDARGNLLKASYILTPKIVMGRYVRMSTWTFSQWPKQPSVENAGAFALCCHLPSAPVSCTEDGLVTPRRHDSQLVNALCRVFSCEHFSLGHYFFCAVEFQVKLDRRGKRLTIEAWQDLGPEGSVYHANWRTAAWDSRQHSIVEHMVQNRLLGSERSPFQELYEESGPSTSDDEDGGEQNWSAGSDSWANRYISHSRLYHPLQKAE</sequence>
<evidence type="ECO:0000256" key="1">
    <source>
        <dbReference type="SAM" id="MobiDB-lite"/>
    </source>
</evidence>
<dbReference type="RefSeq" id="XP_056050571.1">
    <property type="nucleotide sequence ID" value="XM_056193543.1"/>
</dbReference>
<proteinExistence type="predicted"/>
<dbReference type="GeneID" id="80889301"/>
<accession>A0A9W8Q5P5</accession>